<gene>
    <name evidence="1" type="ORF">A9Q75_14920</name>
</gene>
<protein>
    <submittedName>
        <fullName evidence="1">Uncharacterized protein</fullName>
    </submittedName>
</protein>
<sequence>MLICTSIRELINIVISKDKLTLNAENASIFKMQNPQAITKSAKLNMSAALKESRYINAIDMGYIQ</sequence>
<comment type="caution">
    <text evidence="1">The sequence shown here is derived from an EMBL/GenBank/DDBJ whole genome shotgun (WGS) entry which is preliminary data.</text>
</comment>
<evidence type="ECO:0000313" key="1">
    <source>
        <dbReference type="EMBL" id="OUR77643.1"/>
    </source>
</evidence>
<dbReference type="AlphaFoldDB" id="A0A1Y5E4C6"/>
<name>A0A1Y5E4C6_COLPS</name>
<reference evidence="2" key="1">
    <citation type="journal article" date="2017" name="Proc. Natl. Acad. Sci. U.S.A.">
        <title>Simulation of Deepwater Horizon oil plume reveals substrate specialization within a complex community of hydrocarbon degraders.</title>
        <authorList>
            <person name="Hu P."/>
            <person name="Dubinsky E.A."/>
            <person name="Probst A.J."/>
            <person name="Wang J."/>
            <person name="Sieber C.M.K."/>
            <person name="Tom L.M."/>
            <person name="Gardinali P."/>
            <person name="Banfield J.F."/>
            <person name="Atlas R.M."/>
            <person name="Andersen G.L."/>
        </authorList>
    </citation>
    <scope>NUCLEOTIDE SEQUENCE [LARGE SCALE GENOMIC DNA]</scope>
</reference>
<dbReference type="Proteomes" id="UP000243053">
    <property type="component" value="Unassembled WGS sequence"/>
</dbReference>
<accession>A0A1Y5E4C6</accession>
<evidence type="ECO:0000313" key="2">
    <source>
        <dbReference type="Proteomes" id="UP000243053"/>
    </source>
</evidence>
<proteinExistence type="predicted"/>
<dbReference type="EMBL" id="MAAF01000085">
    <property type="protein sequence ID" value="OUR77643.1"/>
    <property type="molecule type" value="Genomic_DNA"/>
</dbReference>
<organism evidence="1 2">
    <name type="scientific">Colwellia psychrerythraea</name>
    <name type="common">Vibrio psychroerythus</name>
    <dbReference type="NCBI Taxonomy" id="28229"/>
    <lineage>
        <taxon>Bacteria</taxon>
        <taxon>Pseudomonadati</taxon>
        <taxon>Pseudomonadota</taxon>
        <taxon>Gammaproteobacteria</taxon>
        <taxon>Alteromonadales</taxon>
        <taxon>Colwelliaceae</taxon>
        <taxon>Colwellia</taxon>
    </lineage>
</organism>